<accession>A0A158R4R1</accession>
<dbReference type="AlphaFoldDB" id="A0A158R4R1"/>
<evidence type="ECO:0000313" key="2">
    <source>
        <dbReference type="Proteomes" id="UP000046393"/>
    </source>
</evidence>
<dbReference type="Proteomes" id="UP000046393">
    <property type="component" value="Unplaced"/>
</dbReference>
<feature type="region of interest" description="Disordered" evidence="1">
    <location>
        <begin position="132"/>
        <end position="200"/>
    </location>
</feature>
<organism evidence="2 3">
    <name type="scientific">Syphacia muris</name>
    <dbReference type="NCBI Taxonomy" id="451379"/>
    <lineage>
        <taxon>Eukaryota</taxon>
        <taxon>Metazoa</taxon>
        <taxon>Ecdysozoa</taxon>
        <taxon>Nematoda</taxon>
        <taxon>Chromadorea</taxon>
        <taxon>Rhabditida</taxon>
        <taxon>Spirurina</taxon>
        <taxon>Oxyuridomorpha</taxon>
        <taxon>Oxyuroidea</taxon>
        <taxon>Oxyuridae</taxon>
        <taxon>Syphacia</taxon>
    </lineage>
</organism>
<reference evidence="3" key="1">
    <citation type="submission" date="2016-04" db="UniProtKB">
        <authorList>
            <consortium name="WormBaseParasite"/>
        </authorList>
    </citation>
    <scope>IDENTIFICATION</scope>
</reference>
<feature type="region of interest" description="Disordered" evidence="1">
    <location>
        <begin position="509"/>
        <end position="549"/>
    </location>
</feature>
<name>A0A158R4R1_9BILA</name>
<feature type="region of interest" description="Disordered" evidence="1">
    <location>
        <begin position="323"/>
        <end position="345"/>
    </location>
</feature>
<feature type="compositionally biased region" description="Basic residues" evidence="1">
    <location>
        <begin position="176"/>
        <end position="190"/>
    </location>
</feature>
<feature type="compositionally biased region" description="Basic and acidic residues" evidence="1">
    <location>
        <begin position="166"/>
        <end position="175"/>
    </location>
</feature>
<feature type="compositionally biased region" description="Low complexity" evidence="1">
    <location>
        <begin position="151"/>
        <end position="161"/>
    </location>
</feature>
<protein>
    <submittedName>
        <fullName evidence="3">Rho guanine nucleotide exchange factor 17</fullName>
    </submittedName>
</protein>
<keyword evidence="2" id="KW-1185">Reference proteome</keyword>
<feature type="compositionally biased region" description="Basic and acidic residues" evidence="1">
    <location>
        <begin position="517"/>
        <end position="528"/>
    </location>
</feature>
<evidence type="ECO:0000256" key="1">
    <source>
        <dbReference type="SAM" id="MobiDB-lite"/>
    </source>
</evidence>
<feature type="compositionally biased region" description="Polar residues" evidence="1">
    <location>
        <begin position="336"/>
        <end position="345"/>
    </location>
</feature>
<proteinExistence type="predicted"/>
<dbReference type="STRING" id="451379.A0A158R4R1"/>
<evidence type="ECO:0000313" key="3">
    <source>
        <dbReference type="WBParaSite" id="SMUV_0000413901-mRNA-1"/>
    </source>
</evidence>
<dbReference type="WBParaSite" id="SMUV_0000413901-mRNA-1">
    <property type="protein sequence ID" value="SMUV_0000413901-mRNA-1"/>
    <property type="gene ID" value="SMUV_0000413901"/>
</dbReference>
<sequence length="731" mass="82117">MEQVSGEHQCNLQSMGNAKASDVCWEAETYLKNAQEVISRSFHELASFELYDCEIGNNNRKFSSALCEDKKCRSSTLQRRNSTFELNSCEADEIRPNCGEKSLRNSKYDACTQSLFAVNEFDNNLITRRKRFTRRQHRGSSRDLLRGKYRSASGLNNLSSSSDDEGSSKDSDNVLKKHFRRTEHKKRSVQRSKGSLLDRLPSMESLSAGYQPQAAVIRNSQLTKSKGPAARKVQRRAAASKFNYENYSTLNQARSHARLDSVDASEVVLPVRRSISVKDINGTMVDFLNQESVVRWTSQVLAELDSLPSSQVNLNASNIKAKAMTSATDSQDKQSSEANSQKNRCHKNITNNTMFSSLSSCSSTISDVATCSTLSLNCFSNPQSCSVQDIAEMNESILSSKWNTGSDTPRVVTPHPTEEKWIRNKRTCSKNGNNFLCSSSTDLISSSKNLSKTKLAEIPHIKSDNEVTPSSHHSLVECTSNFNLSANNYSRQHQHACAVIIIPQRKKSITDNSTSETKVRNQTSRETKSSSAVDSRIAQPAVNMKPDLLSDNRNTEIFNSCSCRNQEMNSVEPKEKLQLLSKRSGRQTTLNDADLREFIENKSGLHHIQFWKQMTNSEKSGIYDGSELNEECSLNRVSEKKFKDHTDSVLSDRDVTSRQWREQLSNRRERGCRSSQNLDRILPKNENMFSSLTLWKKKILCCSIVLASYGESGILLCIGGKRSIQADNHIN</sequence>